<evidence type="ECO:0000313" key="2">
    <source>
        <dbReference type="Proteomes" id="UP001179600"/>
    </source>
</evidence>
<dbReference type="RefSeq" id="WP_272163000.1">
    <property type="nucleotide sequence ID" value="NZ_CP116507.1"/>
</dbReference>
<organism evidence="1 2">
    <name type="scientific">Vagococcus lutrae</name>
    <dbReference type="NCBI Taxonomy" id="81947"/>
    <lineage>
        <taxon>Bacteria</taxon>
        <taxon>Bacillati</taxon>
        <taxon>Bacillota</taxon>
        <taxon>Bacilli</taxon>
        <taxon>Lactobacillales</taxon>
        <taxon>Enterococcaceae</taxon>
        <taxon>Vagococcus</taxon>
    </lineage>
</organism>
<gene>
    <name evidence="1" type="ORF">PML95_05420</name>
</gene>
<dbReference type="Proteomes" id="UP001179600">
    <property type="component" value="Chromosome"/>
</dbReference>
<evidence type="ECO:0000313" key="1">
    <source>
        <dbReference type="EMBL" id="WCG21850.1"/>
    </source>
</evidence>
<name>A0AAE9XJM5_9ENTE</name>
<accession>A0AAE9XJM5</accession>
<sequence length="60" mass="7039">MTHDEYQMVEGINQQPVKKTDLYDQYAANPDLYHKNIIEAIEADSEYDTKTGYEELKNLL</sequence>
<proteinExistence type="predicted"/>
<protein>
    <submittedName>
        <fullName evidence="1">Uncharacterized protein</fullName>
    </submittedName>
</protein>
<dbReference type="AlphaFoldDB" id="A0AAE9XJM5"/>
<dbReference type="EMBL" id="CP116507">
    <property type="protein sequence ID" value="WCG21850.1"/>
    <property type="molecule type" value="Genomic_DNA"/>
</dbReference>
<reference evidence="1" key="1">
    <citation type="submission" date="2023-01" db="EMBL/GenBank/DDBJ databases">
        <title>Oxazolidinone resistance genes in florfenicol resistant enterococci from beef cattle and veal calves at slaughter.</title>
        <authorList>
            <person name="Biggel M."/>
        </authorList>
    </citation>
    <scope>NUCLEOTIDE SEQUENCE</scope>
    <source>
        <strain evidence="1">K204-1</strain>
    </source>
</reference>